<evidence type="ECO:0000256" key="3">
    <source>
        <dbReference type="ARBA" id="ARBA00022475"/>
    </source>
</evidence>
<dbReference type="PANTHER" id="PTHR30086">
    <property type="entry name" value="ARGININE EXPORTER PROTEIN ARGO"/>
    <property type="match status" value="1"/>
</dbReference>
<dbReference type="GO" id="GO:0015190">
    <property type="term" value="F:L-leucine transmembrane transporter activity"/>
    <property type="evidence" value="ECO:0007669"/>
    <property type="project" value="TreeGrafter"/>
</dbReference>
<gene>
    <name evidence="8" type="ORF">CGK74_10820</name>
</gene>
<evidence type="ECO:0000256" key="1">
    <source>
        <dbReference type="ARBA" id="ARBA00004651"/>
    </source>
</evidence>
<keyword evidence="9" id="KW-1185">Reference proteome</keyword>
<comment type="caution">
    <text evidence="8">The sequence shown here is derived from an EMBL/GenBank/DDBJ whole genome shotgun (WGS) entry which is preliminary data.</text>
</comment>
<name>A0A235EY53_9RHOO</name>
<feature type="transmembrane region" description="Helical" evidence="7">
    <location>
        <begin position="12"/>
        <end position="33"/>
    </location>
</feature>
<comment type="subcellular location">
    <subcellularLocation>
        <location evidence="1">Cell membrane</location>
        <topology evidence="1">Multi-pass membrane protein</topology>
    </subcellularLocation>
</comment>
<accession>A0A235EY53</accession>
<evidence type="ECO:0000313" key="8">
    <source>
        <dbReference type="EMBL" id="OYD53713.1"/>
    </source>
</evidence>
<dbReference type="AlphaFoldDB" id="A0A235EY53"/>
<evidence type="ECO:0000256" key="4">
    <source>
        <dbReference type="ARBA" id="ARBA00022692"/>
    </source>
</evidence>
<comment type="similarity">
    <text evidence="2">Belongs to the Rht family.</text>
</comment>
<dbReference type="RefSeq" id="WP_094268499.1">
    <property type="nucleotide sequence ID" value="NZ_NOIH01000012.1"/>
</dbReference>
<evidence type="ECO:0000256" key="7">
    <source>
        <dbReference type="SAM" id="Phobius"/>
    </source>
</evidence>
<dbReference type="PIRSF" id="PIRSF006324">
    <property type="entry name" value="LeuE"/>
    <property type="match status" value="1"/>
</dbReference>
<dbReference type="EMBL" id="NOIH01000012">
    <property type="protein sequence ID" value="OYD53713.1"/>
    <property type="molecule type" value="Genomic_DNA"/>
</dbReference>
<dbReference type="GO" id="GO:0015820">
    <property type="term" value="P:L-leucine transport"/>
    <property type="evidence" value="ECO:0007669"/>
    <property type="project" value="TreeGrafter"/>
</dbReference>
<feature type="transmembrane region" description="Helical" evidence="7">
    <location>
        <begin position="73"/>
        <end position="93"/>
    </location>
</feature>
<evidence type="ECO:0000256" key="6">
    <source>
        <dbReference type="ARBA" id="ARBA00023136"/>
    </source>
</evidence>
<keyword evidence="4 7" id="KW-0812">Transmembrane</keyword>
<feature type="transmembrane region" description="Helical" evidence="7">
    <location>
        <begin position="160"/>
        <end position="183"/>
    </location>
</feature>
<dbReference type="OrthoDB" id="9804822at2"/>
<evidence type="ECO:0000256" key="2">
    <source>
        <dbReference type="ARBA" id="ARBA00007928"/>
    </source>
</evidence>
<sequence length="220" mass="23261">MFYGITDLATFVLGTIFIVLLPGPNSLYVMATASRWGVTAGYRGAAGIFVGDTILMLLAVTGMASLLRATPELFMAIKYAGAAYLAWVGFSLLRAGVAGWRKRGDDTTASAADYPVVRGTPHPFRTALIISLMNPKAILFFVSFFIQFVDPAYAHPGLSFLILGVIVQVCSLLYLSVLIFAGARLAAQFRRHRRAAAGATAGVGGVFIGFGAKLATATLG</sequence>
<organism evidence="8 9">
    <name type="scientific">Thauera propionica</name>
    <dbReference type="NCBI Taxonomy" id="2019431"/>
    <lineage>
        <taxon>Bacteria</taxon>
        <taxon>Pseudomonadati</taxon>
        <taxon>Pseudomonadota</taxon>
        <taxon>Betaproteobacteria</taxon>
        <taxon>Rhodocyclales</taxon>
        <taxon>Zoogloeaceae</taxon>
        <taxon>Thauera</taxon>
    </lineage>
</organism>
<feature type="transmembrane region" description="Helical" evidence="7">
    <location>
        <begin position="127"/>
        <end position="148"/>
    </location>
</feature>
<feature type="transmembrane region" description="Helical" evidence="7">
    <location>
        <begin position="45"/>
        <end position="67"/>
    </location>
</feature>
<evidence type="ECO:0000313" key="9">
    <source>
        <dbReference type="Proteomes" id="UP000215181"/>
    </source>
</evidence>
<dbReference type="PANTHER" id="PTHR30086:SF15">
    <property type="entry name" value="LEUCINE EFFLUX PROTEIN"/>
    <property type="match status" value="1"/>
</dbReference>
<dbReference type="NCBIfam" id="NF008201">
    <property type="entry name" value="PRK10958.1"/>
    <property type="match status" value="1"/>
</dbReference>
<protein>
    <submittedName>
        <fullName evidence="8">Leucine efflux protein LeuE</fullName>
    </submittedName>
</protein>
<keyword evidence="5 7" id="KW-1133">Transmembrane helix</keyword>
<dbReference type="GO" id="GO:0005886">
    <property type="term" value="C:plasma membrane"/>
    <property type="evidence" value="ECO:0007669"/>
    <property type="project" value="UniProtKB-SubCell"/>
</dbReference>
<dbReference type="Pfam" id="PF01810">
    <property type="entry name" value="LysE"/>
    <property type="match status" value="1"/>
</dbReference>
<keyword evidence="6 7" id="KW-0472">Membrane</keyword>
<dbReference type="InterPro" id="IPR001123">
    <property type="entry name" value="LeuE-type"/>
</dbReference>
<proteinExistence type="inferred from homology"/>
<keyword evidence="3" id="KW-1003">Cell membrane</keyword>
<evidence type="ECO:0000256" key="5">
    <source>
        <dbReference type="ARBA" id="ARBA00022989"/>
    </source>
</evidence>
<feature type="transmembrane region" description="Helical" evidence="7">
    <location>
        <begin position="195"/>
        <end position="215"/>
    </location>
</feature>
<reference evidence="8 9" key="1">
    <citation type="submission" date="2017-07" db="EMBL/GenBank/DDBJ databases">
        <title>Thauera sp. KNDSS-Mac4 genome sequence and assembly.</title>
        <authorList>
            <person name="Mayilraj S."/>
        </authorList>
    </citation>
    <scope>NUCLEOTIDE SEQUENCE [LARGE SCALE GENOMIC DNA]</scope>
    <source>
        <strain evidence="8 9">KNDSS-Mac4</strain>
    </source>
</reference>
<dbReference type="Proteomes" id="UP000215181">
    <property type="component" value="Unassembled WGS sequence"/>
</dbReference>